<dbReference type="InterPro" id="IPR016102">
    <property type="entry name" value="Succinyl-CoA_synth-like"/>
</dbReference>
<organism evidence="6 7">
    <name type="scientific">Candidatus Nephthysia bennettiae</name>
    <dbReference type="NCBI Taxonomy" id="3127016"/>
    <lineage>
        <taxon>Bacteria</taxon>
        <taxon>Bacillati</taxon>
        <taxon>Candidatus Dormiibacterota</taxon>
        <taxon>Candidatus Dormibacteria</taxon>
        <taxon>Candidatus Dormibacterales</taxon>
        <taxon>Candidatus Dormibacteraceae</taxon>
        <taxon>Candidatus Nephthysia</taxon>
    </lineage>
</organism>
<dbReference type="EMBL" id="JAEKNR010000209">
    <property type="protein sequence ID" value="MBJ7600537.1"/>
    <property type="molecule type" value="Genomic_DNA"/>
</dbReference>
<evidence type="ECO:0000313" key="7">
    <source>
        <dbReference type="Proteomes" id="UP000612893"/>
    </source>
</evidence>
<accession>A0A934K4Y5</accession>
<dbReference type="Pfam" id="PF13380">
    <property type="entry name" value="CoA_binding_2"/>
    <property type="match status" value="1"/>
</dbReference>
<feature type="domain" description="CoA-binding" evidence="5">
    <location>
        <begin position="21"/>
        <end position="114"/>
    </location>
</feature>
<dbReference type="SUPFAM" id="SSF56059">
    <property type="entry name" value="Glutathione synthetase ATP-binding domain-like"/>
    <property type="match status" value="1"/>
</dbReference>
<dbReference type="PANTHER" id="PTHR43334:SF1">
    <property type="entry name" value="3-HYDROXYPROPIONATE--COA LIGASE [ADP-FORMING]"/>
    <property type="match status" value="1"/>
</dbReference>
<dbReference type="AlphaFoldDB" id="A0A934K4Y5"/>
<dbReference type="Gene3D" id="3.40.50.261">
    <property type="entry name" value="Succinyl-CoA synthetase domains"/>
    <property type="match status" value="2"/>
</dbReference>
<dbReference type="SUPFAM" id="SSF52210">
    <property type="entry name" value="Succinyl-CoA synthetase domains"/>
    <property type="match status" value="2"/>
</dbReference>
<dbReference type="InterPro" id="IPR036291">
    <property type="entry name" value="NAD(P)-bd_dom_sf"/>
</dbReference>
<proteinExistence type="predicted"/>
<dbReference type="Gene3D" id="3.40.50.720">
    <property type="entry name" value="NAD(P)-binding Rossmann-like Domain"/>
    <property type="match status" value="1"/>
</dbReference>
<protein>
    <submittedName>
        <fullName evidence="6">Acetate--CoA ligase family protein</fullName>
    </submittedName>
</protein>
<dbReference type="SUPFAM" id="SSF51735">
    <property type="entry name" value="NAD(P)-binding Rossmann-fold domains"/>
    <property type="match status" value="1"/>
</dbReference>
<gene>
    <name evidence="6" type="ORF">JF922_21015</name>
</gene>
<dbReference type="InterPro" id="IPR013815">
    <property type="entry name" value="ATP_grasp_subdomain_1"/>
</dbReference>
<keyword evidence="1 6" id="KW-0436">Ligase</keyword>
<dbReference type="GO" id="GO:0005524">
    <property type="term" value="F:ATP binding"/>
    <property type="evidence" value="ECO:0007669"/>
    <property type="project" value="UniProtKB-KW"/>
</dbReference>
<evidence type="ECO:0000256" key="1">
    <source>
        <dbReference type="ARBA" id="ARBA00022598"/>
    </source>
</evidence>
<evidence type="ECO:0000313" key="6">
    <source>
        <dbReference type="EMBL" id="MBJ7600537.1"/>
    </source>
</evidence>
<sequence>MGLRGDEEKRLTPPGPDLRPLLRPRSIAVVGASDSEGSFGRRLLAAVRGWRYEGSVYPVNPRYGSVAGLPCHPSVSAVGEPVDLAVFAISDDRVEAGLAEAVAAGVRAAVIFGRCYEPPVPGAPSKADRLGDLAREGGIPVCGCNCMGFVNSVDGLRVSGNPPPTEDRPGSVGLVSHSGSSWSGMVGNRRQLNFSYAVSAGQEIATTMADYVRFMVADPQTRAIGCIVETVRDPAGFLSALEEAEAAGIPVAALKLGRSERGRRFAAAHTGAISGRDAAFDAVFDRHRVARCETLDELADTLELLASPRRPASGGLGAVTDSGGERQLLVDLAEDVGCELADLRPGTVTTLEGILDRGMTAENPVDTFGDGRILLGECLEAVAADPGVAVAVMDTNLVHGRPRYLTASVEAARRVLAATDKPLVVLCNVQSAVSSEAAATLRDLGVPVMMGTRSGLVALRHLLRRHVEPSAADPVRAIDGDALRRWSARLASRDGGEVEGARALEMLGDFGFPTVRTEVVGGREELAAAALRSGYPLVLKTAEPGILHKTELGGVLTGIQSERELLDAYAALSERCGPRALVQAQVPAGVELLLGMVSDEQFGPLVTVAAGGVLVELSGDSTSFLPPIGPGRALAELGRLRIHAILKGARGQPPADLDALSNLISRFSALCVALGPWVSELEVNPLIVDASDIRAVDAVVVRRADARGRDRARTEG</sequence>
<keyword evidence="7" id="KW-1185">Reference proteome</keyword>
<feature type="region of interest" description="Disordered" evidence="4">
    <location>
        <begin position="1"/>
        <end position="20"/>
    </location>
</feature>
<dbReference type="GO" id="GO:0016874">
    <property type="term" value="F:ligase activity"/>
    <property type="evidence" value="ECO:0007669"/>
    <property type="project" value="UniProtKB-KW"/>
</dbReference>
<dbReference type="InterPro" id="IPR032875">
    <property type="entry name" value="Succ_CoA_lig_flav_dom"/>
</dbReference>
<dbReference type="SMART" id="SM00881">
    <property type="entry name" value="CoA_binding"/>
    <property type="match status" value="1"/>
</dbReference>
<evidence type="ECO:0000256" key="2">
    <source>
        <dbReference type="ARBA" id="ARBA00022741"/>
    </source>
</evidence>
<comment type="caution">
    <text evidence="6">The sequence shown here is derived from an EMBL/GenBank/DDBJ whole genome shotgun (WGS) entry which is preliminary data.</text>
</comment>
<evidence type="ECO:0000259" key="5">
    <source>
        <dbReference type="SMART" id="SM00881"/>
    </source>
</evidence>
<dbReference type="InterPro" id="IPR051538">
    <property type="entry name" value="Acyl-CoA_Synth/Transferase"/>
</dbReference>
<dbReference type="Gene3D" id="3.30.470.20">
    <property type="entry name" value="ATP-grasp fold, B domain"/>
    <property type="match status" value="1"/>
</dbReference>
<feature type="compositionally biased region" description="Basic and acidic residues" evidence="4">
    <location>
        <begin position="1"/>
        <end position="11"/>
    </location>
</feature>
<keyword evidence="3" id="KW-0067">ATP-binding</keyword>
<name>A0A934K4Y5_9BACT</name>
<dbReference type="Pfam" id="PF13549">
    <property type="entry name" value="ATP-grasp_5"/>
    <property type="match status" value="1"/>
</dbReference>
<dbReference type="PANTHER" id="PTHR43334">
    <property type="entry name" value="ACETATE--COA LIGASE [ADP-FORMING]"/>
    <property type="match status" value="1"/>
</dbReference>
<evidence type="ECO:0000256" key="3">
    <source>
        <dbReference type="ARBA" id="ARBA00022840"/>
    </source>
</evidence>
<dbReference type="Gene3D" id="3.30.1490.20">
    <property type="entry name" value="ATP-grasp fold, A domain"/>
    <property type="match status" value="1"/>
</dbReference>
<reference evidence="6" key="1">
    <citation type="submission" date="2020-10" db="EMBL/GenBank/DDBJ databases">
        <title>Ca. Dormibacterota MAGs.</title>
        <authorList>
            <person name="Montgomery K."/>
        </authorList>
    </citation>
    <scope>NUCLEOTIDE SEQUENCE [LARGE SCALE GENOMIC DNA]</scope>
    <source>
        <strain evidence="6">SC8812_S17_10</strain>
    </source>
</reference>
<dbReference type="Proteomes" id="UP000612893">
    <property type="component" value="Unassembled WGS sequence"/>
</dbReference>
<dbReference type="Pfam" id="PF13607">
    <property type="entry name" value="Succ_CoA_lig"/>
    <property type="match status" value="1"/>
</dbReference>
<dbReference type="InterPro" id="IPR003781">
    <property type="entry name" value="CoA-bd"/>
</dbReference>
<keyword evidence="2" id="KW-0547">Nucleotide-binding</keyword>
<evidence type="ECO:0000256" key="4">
    <source>
        <dbReference type="SAM" id="MobiDB-lite"/>
    </source>
</evidence>